<accession>A0AA38IGT2</accession>
<dbReference type="GO" id="GO:0005634">
    <property type="term" value="C:nucleus"/>
    <property type="evidence" value="ECO:0007669"/>
    <property type="project" value="UniProtKB-SubCell"/>
</dbReference>
<dbReference type="Proteomes" id="UP001168821">
    <property type="component" value="Unassembled WGS sequence"/>
</dbReference>
<keyword evidence="7" id="KW-0539">Nucleus</keyword>
<evidence type="ECO:0000256" key="1">
    <source>
        <dbReference type="ARBA" id="ARBA00001968"/>
    </source>
</evidence>
<name>A0AA38IGT2_9CUCU</name>
<dbReference type="PANTHER" id="PTHR22930">
    <property type="match status" value="1"/>
</dbReference>
<dbReference type="Pfam" id="PF13359">
    <property type="entry name" value="DDE_Tnp_4"/>
    <property type="match status" value="1"/>
</dbReference>
<feature type="domain" description="DDE Tnp4" evidence="8">
    <location>
        <begin position="161"/>
        <end position="311"/>
    </location>
</feature>
<evidence type="ECO:0000256" key="3">
    <source>
        <dbReference type="ARBA" id="ARBA00006958"/>
    </source>
</evidence>
<keyword evidence="4" id="KW-0540">Nuclease</keyword>
<dbReference type="InterPro" id="IPR027806">
    <property type="entry name" value="HARBI1_dom"/>
</dbReference>
<comment type="subcellular location">
    <subcellularLocation>
        <location evidence="2">Nucleus</location>
    </subcellularLocation>
</comment>
<dbReference type="AlphaFoldDB" id="A0AA38IGT2"/>
<organism evidence="9 10">
    <name type="scientific">Zophobas morio</name>
    <dbReference type="NCBI Taxonomy" id="2755281"/>
    <lineage>
        <taxon>Eukaryota</taxon>
        <taxon>Metazoa</taxon>
        <taxon>Ecdysozoa</taxon>
        <taxon>Arthropoda</taxon>
        <taxon>Hexapoda</taxon>
        <taxon>Insecta</taxon>
        <taxon>Pterygota</taxon>
        <taxon>Neoptera</taxon>
        <taxon>Endopterygota</taxon>
        <taxon>Coleoptera</taxon>
        <taxon>Polyphaga</taxon>
        <taxon>Cucujiformia</taxon>
        <taxon>Tenebrionidae</taxon>
        <taxon>Zophobas</taxon>
    </lineage>
</organism>
<evidence type="ECO:0000256" key="7">
    <source>
        <dbReference type="ARBA" id="ARBA00023242"/>
    </source>
</evidence>
<sequence length="363" mass="41660">MANIYSSSDSDSDDEQVINFVVRLGRIRKVPRIQIRKDHFNYWDDQEFYCRFRLSKESVTNLLHSIHDVIKHPTNWNHALTSMEMLLITLRFFATGSFLIVIGDFGGVHKSTVGKAINRVTRAIANLREEYIKFPQTEEEISIVQQGFYQLARFPRVVGALDCTHIKIKSPGGENAEIYRNRKNFFSLNVQTIAASNLKIINIVARWPGSAHDSTIFRNSEICRKFQNAEMERAILVGDAGYPIQNFLMTPLAVTNTIAQNLYNESLIRTRNPVERSYGVWKRRFPILSNGINLHLRMVPWVIVATAVLHNIAILNDEDEPPPLNLEEQRAFDLADDVPVADDVNRNNNNRARNEFIAYFANL</sequence>
<dbReference type="GO" id="GO:0016787">
    <property type="term" value="F:hydrolase activity"/>
    <property type="evidence" value="ECO:0007669"/>
    <property type="project" value="UniProtKB-KW"/>
</dbReference>
<reference evidence="9" key="1">
    <citation type="journal article" date="2023" name="G3 (Bethesda)">
        <title>Whole genome assemblies of Zophobas morio and Tenebrio molitor.</title>
        <authorList>
            <person name="Kaur S."/>
            <person name="Stinson S.A."/>
            <person name="diCenzo G.C."/>
        </authorList>
    </citation>
    <scope>NUCLEOTIDE SEQUENCE</scope>
    <source>
        <strain evidence="9">QUZm001</strain>
    </source>
</reference>
<dbReference type="EMBL" id="JALNTZ010000004">
    <property type="protein sequence ID" value="KAJ3653652.1"/>
    <property type="molecule type" value="Genomic_DNA"/>
</dbReference>
<protein>
    <recommendedName>
        <fullName evidence="8">DDE Tnp4 domain-containing protein</fullName>
    </recommendedName>
</protein>
<dbReference type="PANTHER" id="PTHR22930:SF289">
    <property type="entry name" value="DDE TNP4 DOMAIN-CONTAINING PROTEIN-RELATED"/>
    <property type="match status" value="1"/>
</dbReference>
<evidence type="ECO:0000259" key="8">
    <source>
        <dbReference type="Pfam" id="PF13359"/>
    </source>
</evidence>
<evidence type="ECO:0000256" key="2">
    <source>
        <dbReference type="ARBA" id="ARBA00004123"/>
    </source>
</evidence>
<dbReference type="GO" id="GO:0004518">
    <property type="term" value="F:nuclease activity"/>
    <property type="evidence" value="ECO:0007669"/>
    <property type="project" value="UniProtKB-KW"/>
</dbReference>
<dbReference type="InterPro" id="IPR045249">
    <property type="entry name" value="HARBI1-like"/>
</dbReference>
<dbReference type="GO" id="GO:0046872">
    <property type="term" value="F:metal ion binding"/>
    <property type="evidence" value="ECO:0007669"/>
    <property type="project" value="UniProtKB-KW"/>
</dbReference>
<evidence type="ECO:0000256" key="5">
    <source>
        <dbReference type="ARBA" id="ARBA00022723"/>
    </source>
</evidence>
<keyword evidence="5" id="KW-0479">Metal-binding</keyword>
<evidence type="ECO:0000256" key="4">
    <source>
        <dbReference type="ARBA" id="ARBA00022722"/>
    </source>
</evidence>
<proteinExistence type="inferred from homology"/>
<evidence type="ECO:0000313" key="9">
    <source>
        <dbReference type="EMBL" id="KAJ3653652.1"/>
    </source>
</evidence>
<comment type="caution">
    <text evidence="9">The sequence shown here is derived from an EMBL/GenBank/DDBJ whole genome shotgun (WGS) entry which is preliminary data.</text>
</comment>
<evidence type="ECO:0000313" key="10">
    <source>
        <dbReference type="Proteomes" id="UP001168821"/>
    </source>
</evidence>
<comment type="similarity">
    <text evidence="3">Belongs to the HARBI1 family.</text>
</comment>
<comment type="cofactor">
    <cofactor evidence="1">
        <name>a divalent metal cation</name>
        <dbReference type="ChEBI" id="CHEBI:60240"/>
    </cofactor>
</comment>
<gene>
    <name evidence="9" type="ORF">Zmor_012891</name>
</gene>
<keyword evidence="10" id="KW-1185">Reference proteome</keyword>
<keyword evidence="6" id="KW-0378">Hydrolase</keyword>
<evidence type="ECO:0000256" key="6">
    <source>
        <dbReference type="ARBA" id="ARBA00022801"/>
    </source>
</evidence>